<evidence type="ECO:0000313" key="3">
    <source>
        <dbReference type="Proteomes" id="UP000391834"/>
    </source>
</evidence>
<dbReference type="Proteomes" id="UP000391834">
    <property type="component" value="Unassembled WGS sequence"/>
</dbReference>
<organism evidence="2 3">
    <name type="scientific">Prolixibacter bellariivorans</name>
    <dbReference type="NCBI Taxonomy" id="314319"/>
    <lineage>
        <taxon>Bacteria</taxon>
        <taxon>Pseudomonadati</taxon>
        <taxon>Bacteroidota</taxon>
        <taxon>Bacteroidia</taxon>
        <taxon>Marinilabiliales</taxon>
        <taxon>Prolixibacteraceae</taxon>
        <taxon>Prolixibacter</taxon>
    </lineage>
</organism>
<dbReference type="Pfam" id="PF19775">
    <property type="entry name" value="DUF6261"/>
    <property type="match status" value="1"/>
</dbReference>
<sequence>MDEKQFSTLYVARLKINDLYSLNNSTIEYAKPVVAGFGVVAAAALTNLETDNAAMGTQMNKSGQGTINKQLANLDADRDDRFAEIKRNINTDLKGRDEAKKTAAQNLKNFFKPYWNVDTKPMNTETGVFKEMLQKYNANEALKADAATIGIADMITGLETANDEFDTLYKERDSEDAQDGPSATSLKAPAVKSYEQFCTAIEQAVNFAPSDVLTTLFGQMDELRKTYAALNGRKSDDGDTPDETTETE</sequence>
<evidence type="ECO:0000313" key="2">
    <source>
        <dbReference type="EMBL" id="GET34305.1"/>
    </source>
</evidence>
<feature type="region of interest" description="Disordered" evidence="1">
    <location>
        <begin position="229"/>
        <end position="248"/>
    </location>
</feature>
<accession>A0A5M4B2B7</accession>
<gene>
    <name evidence="2" type="ORF">PbJCM13498_31680</name>
</gene>
<dbReference type="InterPro" id="IPR046228">
    <property type="entry name" value="DUF6261"/>
</dbReference>
<dbReference type="EMBL" id="BLAX01000001">
    <property type="protein sequence ID" value="GET34305.1"/>
    <property type="molecule type" value="Genomic_DNA"/>
</dbReference>
<proteinExistence type="predicted"/>
<evidence type="ECO:0000256" key="1">
    <source>
        <dbReference type="SAM" id="MobiDB-lite"/>
    </source>
</evidence>
<name>A0A5M4B2B7_9BACT</name>
<reference evidence="2 3" key="1">
    <citation type="submission" date="2019-10" db="EMBL/GenBank/DDBJ databases">
        <title>Prolixibacter strains distinguished by the presence of nitrate reductase genes were adept at nitrate-dependent anaerobic corrosion of metallic iron and carbon steel.</title>
        <authorList>
            <person name="Iino T."/>
            <person name="Shono N."/>
            <person name="Ito K."/>
            <person name="Nakamura R."/>
            <person name="Sueoka K."/>
            <person name="Harayama S."/>
            <person name="Ohkuma M."/>
        </authorList>
    </citation>
    <scope>NUCLEOTIDE SEQUENCE [LARGE SCALE GENOMIC DNA]</scope>
    <source>
        <strain evidence="2 3">JCM 13498</strain>
    </source>
</reference>
<feature type="compositionally biased region" description="Acidic residues" evidence="1">
    <location>
        <begin position="238"/>
        <end position="248"/>
    </location>
</feature>
<dbReference type="OrthoDB" id="1123246at2"/>
<dbReference type="AlphaFoldDB" id="A0A5M4B2B7"/>
<keyword evidence="3" id="KW-1185">Reference proteome</keyword>
<comment type="caution">
    <text evidence="2">The sequence shown here is derived from an EMBL/GenBank/DDBJ whole genome shotgun (WGS) entry which is preliminary data.</text>
</comment>
<protein>
    <submittedName>
        <fullName evidence="2">Uncharacterized protein</fullName>
    </submittedName>
</protein>
<dbReference type="RefSeq" id="WP_025865345.1">
    <property type="nucleotide sequence ID" value="NZ_BLAX01000001.1"/>
</dbReference>